<gene>
    <name evidence="1" type="ORF">ACFFX0_21445</name>
</gene>
<evidence type="ECO:0008006" key="3">
    <source>
        <dbReference type="Google" id="ProtNLM"/>
    </source>
</evidence>
<protein>
    <recommendedName>
        <fullName evidence="3">Helicase C-terminal domain-containing protein</fullName>
    </recommendedName>
</protein>
<sequence length="74" mass="7759">MGRTGRIGRDHLLGGAGGCHTVPSSMRLALPNQRPLNAQGWAVIQLDLWPGRSSGPMASPTAPQWRVCAGPPSC</sequence>
<dbReference type="EMBL" id="JBHMFI010000001">
    <property type="protein sequence ID" value="MFB9073622.1"/>
    <property type="molecule type" value="Genomic_DNA"/>
</dbReference>
<keyword evidence="2" id="KW-1185">Reference proteome</keyword>
<reference evidence="1 2" key="1">
    <citation type="submission" date="2024-09" db="EMBL/GenBank/DDBJ databases">
        <authorList>
            <person name="Sun Q."/>
            <person name="Mori K."/>
        </authorList>
    </citation>
    <scope>NUCLEOTIDE SEQUENCE [LARGE SCALE GENOMIC DNA]</scope>
    <source>
        <strain evidence="1 2">CCM 7609</strain>
    </source>
</reference>
<dbReference type="Proteomes" id="UP001589575">
    <property type="component" value="Unassembled WGS sequence"/>
</dbReference>
<name>A0ABV5G3X5_9MICC</name>
<comment type="caution">
    <text evidence="1">The sequence shown here is derived from an EMBL/GenBank/DDBJ whole genome shotgun (WGS) entry which is preliminary data.</text>
</comment>
<proteinExistence type="predicted"/>
<evidence type="ECO:0000313" key="2">
    <source>
        <dbReference type="Proteomes" id="UP001589575"/>
    </source>
</evidence>
<organism evidence="1 2">
    <name type="scientific">Citricoccus parietis</name>
    <dbReference type="NCBI Taxonomy" id="592307"/>
    <lineage>
        <taxon>Bacteria</taxon>
        <taxon>Bacillati</taxon>
        <taxon>Actinomycetota</taxon>
        <taxon>Actinomycetes</taxon>
        <taxon>Micrococcales</taxon>
        <taxon>Micrococcaceae</taxon>
        <taxon>Citricoccus</taxon>
    </lineage>
</organism>
<evidence type="ECO:0000313" key="1">
    <source>
        <dbReference type="EMBL" id="MFB9073622.1"/>
    </source>
</evidence>
<accession>A0ABV5G3X5</accession>